<sequence length="377" mass="38769">MPAGQSSYLPPRADSWNKQMGAAAALAHAAGTAAALDLMNCNPDVLLARPLAGRQSAAKLARRRYEEALEMQANFRPPVQADLLDFDSPVAASASTCIPAQAGSTPDAVDAVAGDLPGETPGTLWPGDTVLARYGPAGRFCRARVVRVYSNRGSSLVDVEWLRSTQAGGEQEFLGPWQDESLHRHGLQVGTDVRLPRAGADGCGSTAGQLVPDMSAAALAAEMLLGGSLPSATARSSEFRPIAGPGVPSPMAPAQVAPPDLLDLGPELDQAPDLLASQHTSLPSGPGQPGAFGQNEGYAATVSPCASLGFSGASLQTPMSTAAVTPRSPVASASNSFDLMTGIPARADVSTPGPARDSQERFGFVSDMIFKAADTQQ</sequence>
<reference evidence="2" key="1">
    <citation type="submission" date="2021-02" db="EMBL/GenBank/DDBJ databases">
        <authorList>
            <person name="Dougan E. K."/>
            <person name="Rhodes N."/>
            <person name="Thang M."/>
            <person name="Chan C."/>
        </authorList>
    </citation>
    <scope>NUCLEOTIDE SEQUENCE</scope>
</reference>
<dbReference type="AlphaFoldDB" id="A0A813HKE8"/>
<name>A0A813HKE8_POLGL</name>
<keyword evidence="3" id="KW-1185">Reference proteome</keyword>
<protein>
    <submittedName>
        <fullName evidence="2">Uncharacterized protein</fullName>
    </submittedName>
</protein>
<dbReference type="OrthoDB" id="444369at2759"/>
<organism evidence="2 3">
    <name type="scientific">Polarella glacialis</name>
    <name type="common">Dinoflagellate</name>
    <dbReference type="NCBI Taxonomy" id="89957"/>
    <lineage>
        <taxon>Eukaryota</taxon>
        <taxon>Sar</taxon>
        <taxon>Alveolata</taxon>
        <taxon>Dinophyceae</taxon>
        <taxon>Suessiales</taxon>
        <taxon>Suessiaceae</taxon>
        <taxon>Polarella</taxon>
    </lineage>
</organism>
<feature type="region of interest" description="Disordered" evidence="1">
    <location>
        <begin position="239"/>
        <end position="267"/>
    </location>
</feature>
<evidence type="ECO:0000313" key="3">
    <source>
        <dbReference type="Proteomes" id="UP000654075"/>
    </source>
</evidence>
<evidence type="ECO:0000256" key="1">
    <source>
        <dbReference type="SAM" id="MobiDB-lite"/>
    </source>
</evidence>
<evidence type="ECO:0000313" key="2">
    <source>
        <dbReference type="EMBL" id="CAE8639013.1"/>
    </source>
</evidence>
<proteinExistence type="predicted"/>
<feature type="compositionally biased region" description="Low complexity" evidence="1">
    <location>
        <begin position="258"/>
        <end position="267"/>
    </location>
</feature>
<accession>A0A813HKE8</accession>
<gene>
    <name evidence="2" type="ORF">PGLA1383_LOCUS54083</name>
</gene>
<comment type="caution">
    <text evidence="2">The sequence shown here is derived from an EMBL/GenBank/DDBJ whole genome shotgun (WGS) entry which is preliminary data.</text>
</comment>
<dbReference type="EMBL" id="CAJNNV010032122">
    <property type="protein sequence ID" value="CAE8639013.1"/>
    <property type="molecule type" value="Genomic_DNA"/>
</dbReference>
<dbReference type="Proteomes" id="UP000654075">
    <property type="component" value="Unassembled WGS sequence"/>
</dbReference>